<feature type="region of interest" description="Disordered" evidence="1">
    <location>
        <begin position="801"/>
        <end position="839"/>
    </location>
</feature>
<dbReference type="Proteomes" id="UP000799537">
    <property type="component" value="Unassembled WGS sequence"/>
</dbReference>
<feature type="compositionally biased region" description="Basic and acidic residues" evidence="1">
    <location>
        <begin position="1"/>
        <end position="16"/>
    </location>
</feature>
<feature type="compositionally biased region" description="Basic and acidic residues" evidence="1">
    <location>
        <begin position="77"/>
        <end position="87"/>
    </location>
</feature>
<feature type="region of interest" description="Disordered" evidence="1">
    <location>
        <begin position="852"/>
        <end position="904"/>
    </location>
</feature>
<dbReference type="EMBL" id="ML993583">
    <property type="protein sequence ID" value="KAF2171310.1"/>
    <property type="molecule type" value="Genomic_DNA"/>
</dbReference>
<feature type="region of interest" description="Disordered" evidence="1">
    <location>
        <begin position="1"/>
        <end position="176"/>
    </location>
</feature>
<dbReference type="AlphaFoldDB" id="A0A6A6CYP0"/>
<dbReference type="GeneID" id="54564897"/>
<evidence type="ECO:0000313" key="3">
    <source>
        <dbReference type="Proteomes" id="UP000799537"/>
    </source>
</evidence>
<gene>
    <name evidence="2" type="ORF">M409DRAFT_50768</name>
</gene>
<name>A0A6A6CYP0_ZASCE</name>
<protein>
    <submittedName>
        <fullName evidence="2">Uncharacterized protein</fullName>
    </submittedName>
</protein>
<accession>A0A6A6CYP0</accession>
<feature type="compositionally biased region" description="Basic and acidic residues" evidence="1">
    <location>
        <begin position="149"/>
        <end position="165"/>
    </location>
</feature>
<evidence type="ECO:0000313" key="2">
    <source>
        <dbReference type="EMBL" id="KAF2171310.1"/>
    </source>
</evidence>
<reference evidence="2" key="1">
    <citation type="journal article" date="2020" name="Stud. Mycol.">
        <title>101 Dothideomycetes genomes: a test case for predicting lifestyles and emergence of pathogens.</title>
        <authorList>
            <person name="Haridas S."/>
            <person name="Albert R."/>
            <person name="Binder M."/>
            <person name="Bloem J."/>
            <person name="Labutti K."/>
            <person name="Salamov A."/>
            <person name="Andreopoulos B."/>
            <person name="Baker S."/>
            <person name="Barry K."/>
            <person name="Bills G."/>
            <person name="Bluhm B."/>
            <person name="Cannon C."/>
            <person name="Castanera R."/>
            <person name="Culley D."/>
            <person name="Daum C."/>
            <person name="Ezra D."/>
            <person name="Gonzalez J."/>
            <person name="Henrissat B."/>
            <person name="Kuo A."/>
            <person name="Liang C."/>
            <person name="Lipzen A."/>
            <person name="Lutzoni F."/>
            <person name="Magnuson J."/>
            <person name="Mondo S."/>
            <person name="Nolan M."/>
            <person name="Ohm R."/>
            <person name="Pangilinan J."/>
            <person name="Park H.-J."/>
            <person name="Ramirez L."/>
            <person name="Alfaro M."/>
            <person name="Sun H."/>
            <person name="Tritt A."/>
            <person name="Yoshinaga Y."/>
            <person name="Zwiers L.-H."/>
            <person name="Turgeon B."/>
            <person name="Goodwin S."/>
            <person name="Spatafora J."/>
            <person name="Crous P."/>
            <person name="Grigoriev I."/>
        </authorList>
    </citation>
    <scope>NUCLEOTIDE SEQUENCE</scope>
    <source>
        <strain evidence="2">ATCC 36951</strain>
    </source>
</reference>
<feature type="compositionally biased region" description="Acidic residues" evidence="1">
    <location>
        <begin position="128"/>
        <end position="138"/>
    </location>
</feature>
<dbReference type="RefSeq" id="XP_033672199.1">
    <property type="nucleotide sequence ID" value="XM_033811625.1"/>
</dbReference>
<feature type="compositionally biased region" description="Low complexity" evidence="1">
    <location>
        <begin position="801"/>
        <end position="810"/>
    </location>
</feature>
<proteinExistence type="predicted"/>
<sequence length="1126" mass="126858">MARETRSKAKSQEKGAEPAQAGQDTGRPKQQAQGSKKPVPKKRGADEQVTEPETEPAPKKRGKKRQKVDVDAAVDEENSKGRDKVDAAPDSPEDAQSKELPDDEDAVGDEVVHDPEGEALEDVLGKEGDDDDDDDDADYQPPASPQTASKDKVVVKKPQPVEKKAGQRRSVKLKHDPDAYKHLNLGPKEAPKFTEQKRALYLQVFEDRTRHIIKERHDAANDKSVPNSPDFPMGKKMRDAWCSMTQQQIWEEIRDATTEDVRAVMGGSVLRECEFTDLPAPTSQELDSWLIYADLVRDPQKCSFMYTGSGTAGEELGHGGDRTRGYNNVKRRADRGEDVTSKTSKSAHLLKGTTEGNTMDLRVLSTWNPRSKRTRLVVVLMAEGIWIDFLESYDRTYKGSGSNPCHTADMLEASRHAVPKEVFPWQGLNHASPFRQGVRGDSSIARWVRANGENCWCCEQHVPVERKARRINWYGTPDSMEKPDTCVCEGCYTFWRTYREACLAGETSLSREDAIARRRKLAKMTPRERGQFLATERTGVSPEEKFEQLQHQDFKCPLCQHRQVSDRWYTDAETGADPDKVTWVANPVLSMRSEVLATVKDEYKSVALACEPCRTSLEKVAPYPQLTEKDFSDFALHRENVSRVRQEIAKEKGVKPSEVNAREISKWPVTKVILEWARDHDWRCACCKVQMVWNWDVPLSRLFRVHDGSKLGFAGSVETYICGGCEAALGNFKARKKSSQFNASEFIKARRLRIGTLDDFPQECPNARPLCRGCVPGATVVLLMPGLRRITRCVWWDSSERANTTKNRPTTPRRPSPADGLHSTASPRQGEHDQESQPPPCLLLFLSEMLQRSTGRSPEMRGRDLDGIARRRCRTRSPENSRTQDALDALDAQPGQSRCQLEPRKRKARAGCRVNRGHNIKHGTCEHDKIEPTSYDTRNSNVVTHHKYTLGIRRGETTSNGVFASLESTPFDAILHSSRCAKVRRTSDQGEVLRKQIELVIRQHQVCDKSFTEYTTLYEKRTTKRAHPTIDTHHPPPPWLSPASQSHSTTLHRASNLVSTKIPLASQPVIQIDGNAPMLRVLLETLPSTTHRTSRMMGVWGLGLFESDHDFDIIDDLNSEAGLDKL</sequence>
<keyword evidence="3" id="KW-1185">Reference proteome</keyword>
<feature type="compositionally biased region" description="Basic and acidic residues" evidence="1">
    <location>
        <begin position="858"/>
        <end position="869"/>
    </location>
</feature>
<evidence type="ECO:0000256" key="1">
    <source>
        <dbReference type="SAM" id="MobiDB-lite"/>
    </source>
</evidence>
<dbReference type="OrthoDB" id="341421at2759"/>
<organism evidence="2 3">
    <name type="scientific">Zasmidium cellare ATCC 36951</name>
    <dbReference type="NCBI Taxonomy" id="1080233"/>
    <lineage>
        <taxon>Eukaryota</taxon>
        <taxon>Fungi</taxon>
        <taxon>Dikarya</taxon>
        <taxon>Ascomycota</taxon>
        <taxon>Pezizomycotina</taxon>
        <taxon>Dothideomycetes</taxon>
        <taxon>Dothideomycetidae</taxon>
        <taxon>Mycosphaerellales</taxon>
        <taxon>Mycosphaerellaceae</taxon>
        <taxon>Zasmidium</taxon>
    </lineage>
</organism>